<feature type="compositionally biased region" description="Basic and acidic residues" evidence="5">
    <location>
        <begin position="189"/>
        <end position="209"/>
    </location>
</feature>
<feature type="transmembrane region" description="Helical" evidence="6">
    <location>
        <begin position="644"/>
        <end position="665"/>
    </location>
</feature>
<accession>A0AA38X933</accession>
<dbReference type="Pfam" id="PF07690">
    <property type="entry name" value="MFS_1"/>
    <property type="match status" value="1"/>
</dbReference>
<protein>
    <recommendedName>
        <fullName evidence="7">Major facilitator superfamily (MFS) profile domain-containing protein</fullName>
    </recommendedName>
</protein>
<feature type="transmembrane region" description="Helical" evidence="6">
    <location>
        <begin position="542"/>
        <end position="561"/>
    </location>
</feature>
<evidence type="ECO:0000256" key="3">
    <source>
        <dbReference type="ARBA" id="ARBA00022989"/>
    </source>
</evidence>
<feature type="transmembrane region" description="Helical" evidence="6">
    <location>
        <begin position="397"/>
        <end position="418"/>
    </location>
</feature>
<dbReference type="AlphaFoldDB" id="A0AA38X933"/>
<dbReference type="InterPro" id="IPR011701">
    <property type="entry name" value="MFS"/>
</dbReference>
<dbReference type="FunFam" id="1.20.1250.20:FF:000011">
    <property type="entry name" value="MFS multidrug transporter, putative"/>
    <property type="match status" value="1"/>
</dbReference>
<dbReference type="Proteomes" id="UP001172673">
    <property type="component" value="Unassembled WGS sequence"/>
</dbReference>
<gene>
    <name evidence="8" type="ORF">H2200_006899</name>
</gene>
<keyword evidence="3 6" id="KW-1133">Transmembrane helix</keyword>
<feature type="compositionally biased region" description="Polar residues" evidence="5">
    <location>
        <begin position="141"/>
        <end position="155"/>
    </location>
</feature>
<evidence type="ECO:0000313" key="8">
    <source>
        <dbReference type="EMBL" id="KAJ9609128.1"/>
    </source>
</evidence>
<feature type="compositionally biased region" description="Gly residues" evidence="5">
    <location>
        <begin position="228"/>
        <end position="239"/>
    </location>
</feature>
<dbReference type="PANTHER" id="PTHR23502:SF60">
    <property type="entry name" value="MAJOR FACILITATOR SUPERFAMILY (MFS) PROFILE DOMAIN-CONTAINING PROTEIN-RELATED"/>
    <property type="match status" value="1"/>
</dbReference>
<feature type="transmembrane region" description="Helical" evidence="6">
    <location>
        <begin position="336"/>
        <end position="357"/>
    </location>
</feature>
<feature type="transmembrane region" description="Helical" evidence="6">
    <location>
        <begin position="582"/>
        <end position="604"/>
    </location>
</feature>
<comment type="caution">
    <text evidence="8">The sequence shown here is derived from an EMBL/GenBank/DDBJ whole genome shotgun (WGS) entry which is preliminary data.</text>
</comment>
<keyword evidence="2 6" id="KW-0812">Transmembrane</keyword>
<dbReference type="PROSITE" id="PS50850">
    <property type="entry name" value="MFS"/>
    <property type="match status" value="1"/>
</dbReference>
<dbReference type="CDD" id="cd17323">
    <property type="entry name" value="MFS_Tpo1_MDR_like"/>
    <property type="match status" value="1"/>
</dbReference>
<feature type="compositionally biased region" description="Polar residues" evidence="5">
    <location>
        <begin position="17"/>
        <end position="33"/>
    </location>
</feature>
<dbReference type="PANTHER" id="PTHR23502">
    <property type="entry name" value="MAJOR FACILITATOR SUPERFAMILY"/>
    <property type="match status" value="1"/>
</dbReference>
<feature type="region of interest" description="Disordered" evidence="5">
    <location>
        <begin position="134"/>
        <end position="262"/>
    </location>
</feature>
<evidence type="ECO:0000256" key="5">
    <source>
        <dbReference type="SAM" id="MobiDB-lite"/>
    </source>
</evidence>
<dbReference type="Gene3D" id="1.20.1250.20">
    <property type="entry name" value="MFS general substrate transporter like domains"/>
    <property type="match status" value="1"/>
</dbReference>
<dbReference type="EMBL" id="JAPDRK010000009">
    <property type="protein sequence ID" value="KAJ9609128.1"/>
    <property type="molecule type" value="Genomic_DNA"/>
</dbReference>
<keyword evidence="4 6" id="KW-0472">Membrane</keyword>
<dbReference type="InterPro" id="IPR020846">
    <property type="entry name" value="MFS_dom"/>
</dbReference>
<feature type="region of interest" description="Disordered" evidence="5">
    <location>
        <begin position="710"/>
        <end position="769"/>
    </location>
</feature>
<reference evidence="8" key="1">
    <citation type="submission" date="2022-10" db="EMBL/GenBank/DDBJ databases">
        <title>Culturing micro-colonial fungi from biological soil crusts in the Mojave desert and describing Neophaeococcomyces mojavensis, and introducing the new genera and species Taxawa tesnikishii.</title>
        <authorList>
            <person name="Kurbessoian T."/>
            <person name="Stajich J.E."/>
        </authorList>
    </citation>
    <scope>NUCLEOTIDE SEQUENCE</scope>
    <source>
        <strain evidence="8">TK_41</strain>
    </source>
</reference>
<feature type="transmembrane region" description="Helical" evidence="6">
    <location>
        <begin position="424"/>
        <end position="444"/>
    </location>
</feature>
<keyword evidence="9" id="KW-1185">Reference proteome</keyword>
<evidence type="ECO:0000313" key="9">
    <source>
        <dbReference type="Proteomes" id="UP001172673"/>
    </source>
</evidence>
<evidence type="ECO:0000256" key="2">
    <source>
        <dbReference type="ARBA" id="ARBA00022692"/>
    </source>
</evidence>
<sequence length="769" mass="83817">MEENNTNNGFLRPLSQPAMNSRFPSLRRLNSTEPYRHRSLPAEPSPGSDRASSEITFAVLYDDGPDYHVGHYDDQGSMRSHQQRDSIQSYAPSFRTRDSRVLGNEQYLDRDQDFVANQRLLAEGYLNNNESLYEQSVPRYPTQSDETLAMNTFRNSYPRDEKRPLSQRMTPPMHRTTSKHSHESWCTCEEDHGHGHGHGDRKDPSKFDVEAQNEPATPNPLLAKEKPGGGPGGSGGPGGPKKPKNPFEVTFNGPDDPLNPKNWPMKKKWAITGLTAAFTFLSPLASSMIAPALFQIQRDFNITSDFELQMCLSIFVLAYAVGPMVLGPLSELYGRVIILQSANIVFLAFNTACGFSQSAGQLLAFRFLSGLGGSAPLAIGGGVLGDLFKPEERGKAMGIYAMGPLLGPAIGPIVGAWVAEKSTWRWMFYASSIVNAIILAAGFWKLNETYAPYILHKKAKMIRKQTGDSRYFAEGEGEVDQPIVKKILKTMGRSFGMLFTQPIVQVLALYMAFSYGVLYLALSTFPALYGTVYGESLGISGLNYISLGLGFFIGAPLCGKAGDKIYRKLKAKHPQHIGKPEYRMPIVIPFAFFVPVGLLVYGWSAQNKTHWIVPNIGSFLFGIGTIAAFQCVTTYLVDTYARFAASAVAAVTILRSLAGFSFPLFAPAMYKALDYGWGNTVLALAAVGIGIPVPILLWLFGEKLRKRSSLAMKGPPPGKGSRRGPGGPPGGGPPASGPDVKGPEGPARGPRRPRGKGQGPTGKPPTYTQ</sequence>
<feature type="transmembrane region" description="Helical" evidence="6">
    <location>
        <begin position="616"/>
        <end position="637"/>
    </location>
</feature>
<name>A0AA38X933_9EURO</name>
<proteinExistence type="predicted"/>
<feature type="transmembrane region" description="Helical" evidence="6">
    <location>
        <begin position="306"/>
        <end position="329"/>
    </location>
</feature>
<feature type="transmembrane region" description="Helical" evidence="6">
    <location>
        <begin position="495"/>
        <end position="522"/>
    </location>
</feature>
<feature type="region of interest" description="Disordered" evidence="5">
    <location>
        <begin position="1"/>
        <end position="51"/>
    </location>
</feature>
<evidence type="ECO:0000256" key="1">
    <source>
        <dbReference type="ARBA" id="ARBA00004141"/>
    </source>
</evidence>
<evidence type="ECO:0000256" key="6">
    <source>
        <dbReference type="SAM" id="Phobius"/>
    </source>
</evidence>
<dbReference type="SUPFAM" id="SSF103473">
    <property type="entry name" value="MFS general substrate transporter"/>
    <property type="match status" value="1"/>
</dbReference>
<feature type="transmembrane region" description="Helical" evidence="6">
    <location>
        <begin position="677"/>
        <end position="700"/>
    </location>
</feature>
<feature type="domain" description="Major facilitator superfamily (MFS) profile" evidence="7">
    <location>
        <begin position="271"/>
        <end position="705"/>
    </location>
</feature>
<evidence type="ECO:0000259" key="7">
    <source>
        <dbReference type="PROSITE" id="PS50850"/>
    </source>
</evidence>
<dbReference type="InterPro" id="IPR036259">
    <property type="entry name" value="MFS_trans_sf"/>
</dbReference>
<feature type="compositionally biased region" description="Pro residues" evidence="5">
    <location>
        <begin position="726"/>
        <end position="736"/>
    </location>
</feature>
<feature type="transmembrane region" description="Helical" evidence="6">
    <location>
        <begin position="269"/>
        <end position="294"/>
    </location>
</feature>
<feature type="transmembrane region" description="Helical" evidence="6">
    <location>
        <begin position="363"/>
        <end position="385"/>
    </location>
</feature>
<dbReference type="GO" id="GO:0022857">
    <property type="term" value="F:transmembrane transporter activity"/>
    <property type="evidence" value="ECO:0007669"/>
    <property type="project" value="InterPro"/>
</dbReference>
<comment type="subcellular location">
    <subcellularLocation>
        <location evidence="1">Membrane</location>
        <topology evidence="1">Multi-pass membrane protein</topology>
    </subcellularLocation>
</comment>
<evidence type="ECO:0000256" key="4">
    <source>
        <dbReference type="ARBA" id="ARBA00023136"/>
    </source>
</evidence>
<organism evidence="8 9">
    <name type="scientific">Cladophialophora chaetospira</name>
    <dbReference type="NCBI Taxonomy" id="386627"/>
    <lineage>
        <taxon>Eukaryota</taxon>
        <taxon>Fungi</taxon>
        <taxon>Dikarya</taxon>
        <taxon>Ascomycota</taxon>
        <taxon>Pezizomycotina</taxon>
        <taxon>Eurotiomycetes</taxon>
        <taxon>Chaetothyriomycetidae</taxon>
        <taxon>Chaetothyriales</taxon>
        <taxon>Herpotrichiellaceae</taxon>
        <taxon>Cladophialophora</taxon>
    </lineage>
</organism>
<dbReference type="GO" id="GO:0016020">
    <property type="term" value="C:membrane"/>
    <property type="evidence" value="ECO:0007669"/>
    <property type="project" value="UniProtKB-SubCell"/>
</dbReference>